<dbReference type="InterPro" id="IPR011032">
    <property type="entry name" value="GroES-like_sf"/>
</dbReference>
<dbReference type="OrthoDB" id="9809185at2"/>
<evidence type="ECO:0000313" key="7">
    <source>
        <dbReference type="EMBL" id="EBA07802.1"/>
    </source>
</evidence>
<dbReference type="PANTHER" id="PTHR43880">
    <property type="entry name" value="ALCOHOL DEHYDROGENASE"/>
    <property type="match status" value="1"/>
</dbReference>
<accession>A3K4A3</accession>
<evidence type="ECO:0000259" key="6">
    <source>
        <dbReference type="SMART" id="SM00829"/>
    </source>
</evidence>
<dbReference type="GO" id="GO:0051903">
    <property type="term" value="F:S-(hydroxymethyl)glutathione dehydrogenase [NAD(P)+] activity"/>
    <property type="evidence" value="ECO:0007669"/>
    <property type="project" value="TreeGrafter"/>
</dbReference>
<evidence type="ECO:0000256" key="3">
    <source>
        <dbReference type="ARBA" id="ARBA00023002"/>
    </source>
</evidence>
<dbReference type="InterPro" id="IPR013154">
    <property type="entry name" value="ADH-like_N"/>
</dbReference>
<dbReference type="SUPFAM" id="SSF50129">
    <property type="entry name" value="GroES-like"/>
    <property type="match status" value="1"/>
</dbReference>
<dbReference type="GO" id="GO:0046294">
    <property type="term" value="P:formaldehyde catabolic process"/>
    <property type="evidence" value="ECO:0007669"/>
    <property type="project" value="TreeGrafter"/>
</dbReference>
<dbReference type="SUPFAM" id="SSF51735">
    <property type="entry name" value="NAD(P)-binding Rossmann-fold domains"/>
    <property type="match status" value="1"/>
</dbReference>
<comment type="caution">
    <text evidence="7">The sequence shown here is derived from an EMBL/GenBank/DDBJ whole genome shotgun (WGS) entry which is preliminary data.</text>
</comment>
<dbReference type="InterPro" id="IPR002328">
    <property type="entry name" value="ADH_Zn_CS"/>
</dbReference>
<organism evidence="7 8">
    <name type="scientific">Sagittula stellata (strain ATCC 700073 / DSM 11524 / E-37)</name>
    <dbReference type="NCBI Taxonomy" id="388399"/>
    <lineage>
        <taxon>Bacteria</taxon>
        <taxon>Pseudomonadati</taxon>
        <taxon>Pseudomonadota</taxon>
        <taxon>Alphaproteobacteria</taxon>
        <taxon>Rhodobacterales</taxon>
        <taxon>Roseobacteraceae</taxon>
        <taxon>Sagittula</taxon>
    </lineage>
</organism>
<dbReference type="InterPro" id="IPR020843">
    <property type="entry name" value="ER"/>
</dbReference>
<keyword evidence="8" id="KW-1185">Reference proteome</keyword>
<dbReference type="eggNOG" id="COG1062">
    <property type="taxonomic scope" value="Bacteria"/>
</dbReference>
<dbReference type="InterPro" id="IPR013149">
    <property type="entry name" value="ADH-like_C"/>
</dbReference>
<evidence type="ECO:0000256" key="4">
    <source>
        <dbReference type="ARBA" id="ARBA00023027"/>
    </source>
</evidence>
<evidence type="ECO:0000256" key="1">
    <source>
        <dbReference type="ARBA" id="ARBA00022723"/>
    </source>
</evidence>
<evidence type="ECO:0000256" key="2">
    <source>
        <dbReference type="ARBA" id="ARBA00022833"/>
    </source>
</evidence>
<keyword evidence="2 5" id="KW-0862">Zinc</keyword>
<reference evidence="7 8" key="1">
    <citation type="submission" date="2006-06" db="EMBL/GenBank/DDBJ databases">
        <authorList>
            <person name="Moran M.A."/>
            <person name="Ferriera S."/>
            <person name="Johnson J."/>
            <person name="Kravitz S."/>
            <person name="Beeson K."/>
            <person name="Sutton G."/>
            <person name="Rogers Y.-H."/>
            <person name="Friedman R."/>
            <person name="Frazier M."/>
            <person name="Venter J.C."/>
        </authorList>
    </citation>
    <scope>NUCLEOTIDE SEQUENCE [LARGE SCALE GENOMIC DNA]</scope>
    <source>
        <strain evidence="7 8">E-37</strain>
    </source>
</reference>
<evidence type="ECO:0000313" key="8">
    <source>
        <dbReference type="Proteomes" id="UP000005713"/>
    </source>
</evidence>
<name>A3K4A3_SAGS3</name>
<proteinExistence type="inferred from homology"/>
<sequence length="366" mass="38579">MKIKAAVLAESGKITLQQVEMSDPLPHEVRVRIMATGVCHTDLKCAASTRLVQNRPVVLGHEGAGVVDAVGSAVTQVVPGDHVVMTFASCGTCPCCRDAEPAYCDRQMPINFGCARPDGGVPYLQGEEGPIHGDFFGQSSFATYAIGTERNVIPVRKDVPLELLGPLGCGIQTGAGAALNDLSVGPETSFAVFGTGSVGLSAIMAAHHAGAWPIIAVDRVAARLELARELGASHVIDTSEGEARAQIMSILPRGVDRVLDTTGVAPLMREAMAILAHRGTFGFVSGTADGSDLGVPMLRMLQGRKVVGIVEGNSNPHLFIPFLTDLFARGRFPFDRLIEFFDFGDIDAAFAAIHDGSVLKPVLRIG</sequence>
<dbReference type="Gene3D" id="3.90.180.10">
    <property type="entry name" value="Medium-chain alcohol dehydrogenases, catalytic domain"/>
    <property type="match status" value="1"/>
</dbReference>
<dbReference type="Gene3D" id="3.40.50.720">
    <property type="entry name" value="NAD(P)-binding Rossmann-like Domain"/>
    <property type="match status" value="1"/>
</dbReference>
<dbReference type="EMBL" id="AAYA01000007">
    <property type="protein sequence ID" value="EBA07802.1"/>
    <property type="molecule type" value="Genomic_DNA"/>
</dbReference>
<dbReference type="SMART" id="SM00829">
    <property type="entry name" value="PKS_ER"/>
    <property type="match status" value="1"/>
</dbReference>
<evidence type="ECO:0000256" key="5">
    <source>
        <dbReference type="RuleBase" id="RU361277"/>
    </source>
</evidence>
<dbReference type="GO" id="GO:0005829">
    <property type="term" value="C:cytosol"/>
    <property type="evidence" value="ECO:0007669"/>
    <property type="project" value="TreeGrafter"/>
</dbReference>
<dbReference type="Pfam" id="PF08240">
    <property type="entry name" value="ADH_N"/>
    <property type="match status" value="1"/>
</dbReference>
<dbReference type="RefSeq" id="WP_005859429.1">
    <property type="nucleotide sequence ID" value="NZ_AAYA01000007.1"/>
</dbReference>
<comment type="similarity">
    <text evidence="5">Belongs to the zinc-containing alcohol dehydrogenase family.</text>
</comment>
<protein>
    <submittedName>
        <fullName evidence="7">Benzyl-alcohol dehydrogenase</fullName>
    </submittedName>
</protein>
<comment type="cofactor">
    <cofactor evidence="5">
        <name>Zn(2+)</name>
        <dbReference type="ChEBI" id="CHEBI:29105"/>
    </cofactor>
</comment>
<dbReference type="Proteomes" id="UP000005713">
    <property type="component" value="Unassembled WGS sequence"/>
</dbReference>
<dbReference type="InterPro" id="IPR036291">
    <property type="entry name" value="NAD(P)-bd_dom_sf"/>
</dbReference>
<dbReference type="PANTHER" id="PTHR43880:SF12">
    <property type="entry name" value="ALCOHOL DEHYDROGENASE CLASS-3"/>
    <property type="match status" value="1"/>
</dbReference>
<feature type="domain" description="Enoyl reductase (ER)" evidence="6">
    <location>
        <begin position="12"/>
        <end position="363"/>
    </location>
</feature>
<dbReference type="AlphaFoldDB" id="A3K4A3"/>
<dbReference type="GO" id="GO:0008270">
    <property type="term" value="F:zinc ion binding"/>
    <property type="evidence" value="ECO:0007669"/>
    <property type="project" value="InterPro"/>
</dbReference>
<keyword evidence="1 5" id="KW-0479">Metal-binding</keyword>
<gene>
    <name evidence="7" type="ORF">SSE37_01075</name>
</gene>
<keyword evidence="3" id="KW-0560">Oxidoreductase</keyword>
<keyword evidence="4" id="KW-0520">NAD</keyword>
<dbReference type="Pfam" id="PF00107">
    <property type="entry name" value="ADH_zinc_N"/>
    <property type="match status" value="1"/>
</dbReference>
<dbReference type="PROSITE" id="PS00059">
    <property type="entry name" value="ADH_ZINC"/>
    <property type="match status" value="1"/>
</dbReference>
<dbReference type="CDD" id="cd08278">
    <property type="entry name" value="benzyl_alcohol_DH"/>
    <property type="match status" value="1"/>
</dbReference>